<dbReference type="SUPFAM" id="SSF64518">
    <property type="entry name" value="Phase 1 flagellin"/>
    <property type="match status" value="1"/>
</dbReference>
<keyword evidence="11" id="KW-0966">Cell projection</keyword>
<keyword evidence="6 7" id="KW-0975">Bacterial flagellum</keyword>
<keyword evidence="11" id="KW-0282">Flagellum</keyword>
<reference evidence="11 12" key="1">
    <citation type="submission" date="2019-10" db="EMBL/GenBank/DDBJ databases">
        <title>Alkaliphilus serpentinus sp. nov. and Alkaliphilus pronyensis sp. nov., two novel anaerobic alkaliphilic species isolated from the serpentinized-hosted hydrothermal field of the Prony Bay (New Caledonia).</title>
        <authorList>
            <person name="Postec A."/>
        </authorList>
    </citation>
    <scope>NUCLEOTIDE SEQUENCE [LARGE SCALE GENOMIC DNA]</scope>
    <source>
        <strain evidence="11 12">LacV</strain>
    </source>
</reference>
<evidence type="ECO:0000313" key="11">
    <source>
        <dbReference type="EMBL" id="KAB3539676.1"/>
    </source>
</evidence>
<dbReference type="AlphaFoldDB" id="A0A6I0FK97"/>
<feature type="domain" description="Flagellar basal body rod protein N-terminal" evidence="8">
    <location>
        <begin position="9"/>
        <end position="38"/>
    </location>
</feature>
<keyword evidence="5 7" id="KW-0964">Secreted</keyword>
<sequence length="521" mass="57681">MRSTFLGFNAARSGLFAAQRALDITGHNISNVNTPGYTRQRLNQVQSDAMRLFGGQGTLGTGVDTVSITQFRNEFLDFKYRSEVNTEGYWEAKRDGLRFIEAIFNEPSDTGISTVIDELFESFQELSKNPENLTTRALVRQRGVAFANSANHMYSQLEKMAVDLNFDIKTTVDSINGYAEQIAKLNEQIFRYENDGSNANDLRDQRNLLLDELSKLVNVEVLEVHNHNDDVIKGQEGSKIGKKMVIQINGQPLVSHNRFTKLNADDEKASSFDSTLFMKEIKWEGGDKLDIRGLNGELKALLDLRDGNTGSSKGIPYYINELNRFVKTFADEINKIHTSAFGLNGSDGVAFFTAGGVDTPPLTPPLTDANLDPTDGSYIPELGGINAKNIKISLDIDNDLNTIAASNTVDLLPGDGSQALAINALRHKASMFQEGKPEDFIKSLISNLGVDTQEAIRMAANQTFLTEQINNQRQSISGVSIDEEMTHMVKFQHAYNASARMITTMDEMLDVIINRVGLVGR</sequence>
<gene>
    <name evidence="7 11" type="primary">flgK</name>
    <name evidence="11" type="ORF">F8154_00550</name>
</gene>
<dbReference type="GO" id="GO:0009424">
    <property type="term" value="C:bacterial-type flagellum hook"/>
    <property type="evidence" value="ECO:0007669"/>
    <property type="project" value="UniProtKB-UniRule"/>
</dbReference>
<evidence type="ECO:0000256" key="7">
    <source>
        <dbReference type="RuleBase" id="RU362065"/>
    </source>
</evidence>
<dbReference type="Pfam" id="PF22638">
    <property type="entry name" value="FlgK_D1"/>
    <property type="match status" value="1"/>
</dbReference>
<evidence type="ECO:0000256" key="4">
    <source>
        <dbReference type="ARBA" id="ARBA00016244"/>
    </source>
</evidence>
<dbReference type="Pfam" id="PF00460">
    <property type="entry name" value="Flg_bb_rod"/>
    <property type="match status" value="1"/>
</dbReference>
<evidence type="ECO:0000259" key="10">
    <source>
        <dbReference type="Pfam" id="PF22638"/>
    </source>
</evidence>
<evidence type="ECO:0000256" key="5">
    <source>
        <dbReference type="ARBA" id="ARBA00022525"/>
    </source>
</evidence>
<evidence type="ECO:0000259" key="9">
    <source>
        <dbReference type="Pfam" id="PF06429"/>
    </source>
</evidence>
<dbReference type="RefSeq" id="WP_151859636.1">
    <property type="nucleotide sequence ID" value="NZ_WBZC01000002.1"/>
</dbReference>
<dbReference type="InterPro" id="IPR001444">
    <property type="entry name" value="Flag_bb_rod_N"/>
</dbReference>
<dbReference type="NCBIfam" id="TIGR02492">
    <property type="entry name" value="flgK_ends"/>
    <property type="match status" value="1"/>
</dbReference>
<dbReference type="GO" id="GO:0044780">
    <property type="term" value="P:bacterial-type flagellum assembly"/>
    <property type="evidence" value="ECO:0007669"/>
    <property type="project" value="InterPro"/>
</dbReference>
<dbReference type="EMBL" id="WBZC01000002">
    <property type="protein sequence ID" value="KAB3539676.1"/>
    <property type="molecule type" value="Genomic_DNA"/>
</dbReference>
<evidence type="ECO:0000256" key="1">
    <source>
        <dbReference type="ARBA" id="ARBA00004365"/>
    </source>
</evidence>
<organism evidence="11 12">
    <name type="scientific">Alkaliphilus pronyensis</name>
    <dbReference type="NCBI Taxonomy" id="1482732"/>
    <lineage>
        <taxon>Bacteria</taxon>
        <taxon>Bacillati</taxon>
        <taxon>Bacillota</taxon>
        <taxon>Clostridia</taxon>
        <taxon>Peptostreptococcales</taxon>
        <taxon>Natronincolaceae</taxon>
        <taxon>Alkaliphilus</taxon>
    </lineage>
</organism>
<dbReference type="PRINTS" id="PR01005">
    <property type="entry name" value="FLGHOOKAP1"/>
</dbReference>
<dbReference type="OrthoDB" id="9802553at2"/>
<evidence type="ECO:0000256" key="2">
    <source>
        <dbReference type="ARBA" id="ARBA00004613"/>
    </source>
</evidence>
<evidence type="ECO:0000256" key="3">
    <source>
        <dbReference type="ARBA" id="ARBA00009677"/>
    </source>
</evidence>
<dbReference type="InterPro" id="IPR002371">
    <property type="entry name" value="FlgK"/>
</dbReference>
<evidence type="ECO:0000313" key="12">
    <source>
        <dbReference type="Proteomes" id="UP000432715"/>
    </source>
</evidence>
<evidence type="ECO:0000256" key="6">
    <source>
        <dbReference type="ARBA" id="ARBA00023143"/>
    </source>
</evidence>
<keyword evidence="11" id="KW-0969">Cilium</keyword>
<dbReference type="InterPro" id="IPR010930">
    <property type="entry name" value="Flg_bb/hook_C_dom"/>
</dbReference>
<name>A0A6I0FK97_9FIRM</name>
<feature type="domain" description="Flagellar basal-body/hook protein C-terminal" evidence="9">
    <location>
        <begin position="475"/>
        <end position="514"/>
    </location>
</feature>
<dbReference type="GO" id="GO:0005198">
    <property type="term" value="F:structural molecule activity"/>
    <property type="evidence" value="ECO:0007669"/>
    <property type="project" value="UniProtKB-UniRule"/>
</dbReference>
<comment type="similarity">
    <text evidence="3 7">Belongs to the flagella basal body rod proteins family.</text>
</comment>
<dbReference type="InterPro" id="IPR053927">
    <property type="entry name" value="FlgK_helical"/>
</dbReference>
<dbReference type="PANTHER" id="PTHR30033:SF1">
    <property type="entry name" value="FLAGELLAR HOOK-ASSOCIATED PROTEIN 1"/>
    <property type="match status" value="1"/>
</dbReference>
<dbReference type="Proteomes" id="UP000432715">
    <property type="component" value="Unassembled WGS sequence"/>
</dbReference>
<comment type="subcellular location">
    <subcellularLocation>
        <location evidence="1 7">Bacterial flagellum</location>
    </subcellularLocation>
    <subcellularLocation>
        <location evidence="2 7">Secreted</location>
    </subcellularLocation>
</comment>
<accession>A0A6I0FK97</accession>
<dbReference type="GO" id="GO:0005576">
    <property type="term" value="C:extracellular region"/>
    <property type="evidence" value="ECO:0007669"/>
    <property type="project" value="UniProtKB-SubCell"/>
</dbReference>
<protein>
    <recommendedName>
        <fullName evidence="4 7">Flagellar hook-associated protein 1</fullName>
        <shortName evidence="7">HAP1</shortName>
    </recommendedName>
</protein>
<comment type="caution">
    <text evidence="11">The sequence shown here is derived from an EMBL/GenBank/DDBJ whole genome shotgun (WGS) entry which is preliminary data.</text>
</comment>
<proteinExistence type="inferred from homology"/>
<keyword evidence="12" id="KW-1185">Reference proteome</keyword>
<feature type="domain" description="Flagellar hook-associated protein FlgK helical" evidence="10">
    <location>
        <begin position="100"/>
        <end position="352"/>
    </location>
</feature>
<dbReference type="Pfam" id="PF06429">
    <property type="entry name" value="Flg_bbr_C"/>
    <property type="match status" value="1"/>
</dbReference>
<dbReference type="PANTHER" id="PTHR30033">
    <property type="entry name" value="FLAGELLAR HOOK-ASSOCIATED PROTEIN 1"/>
    <property type="match status" value="1"/>
</dbReference>
<evidence type="ECO:0000259" key="8">
    <source>
        <dbReference type="Pfam" id="PF00460"/>
    </source>
</evidence>